<feature type="region of interest" description="Disordered" evidence="1">
    <location>
        <begin position="233"/>
        <end position="252"/>
    </location>
</feature>
<accession>A0A8C6UWE1</accession>
<proteinExistence type="predicted"/>
<protein>
    <submittedName>
        <fullName evidence="2">Coiled-coil domain containing 84</fullName>
    </submittedName>
</protein>
<dbReference type="Ensembl" id="ENSNMLT00000043319.1">
    <property type="protein sequence ID" value="ENSNMLP00000038924.1"/>
    <property type="gene ID" value="ENSNMLG00000023993.1"/>
</dbReference>
<organism evidence="2 3">
    <name type="scientific">Neogobius melanostomus</name>
    <name type="common">round goby</name>
    <dbReference type="NCBI Taxonomy" id="47308"/>
    <lineage>
        <taxon>Eukaryota</taxon>
        <taxon>Metazoa</taxon>
        <taxon>Chordata</taxon>
        <taxon>Craniata</taxon>
        <taxon>Vertebrata</taxon>
        <taxon>Euteleostomi</taxon>
        <taxon>Actinopterygii</taxon>
        <taxon>Neopterygii</taxon>
        <taxon>Teleostei</taxon>
        <taxon>Neoteleostei</taxon>
        <taxon>Acanthomorphata</taxon>
        <taxon>Gobiaria</taxon>
        <taxon>Gobiiformes</taxon>
        <taxon>Gobioidei</taxon>
        <taxon>Gobiidae</taxon>
        <taxon>Benthophilinae</taxon>
        <taxon>Neogobiini</taxon>
        <taxon>Neogobius</taxon>
    </lineage>
</organism>
<feature type="region of interest" description="Disordered" evidence="1">
    <location>
        <begin position="265"/>
        <end position="291"/>
    </location>
</feature>
<dbReference type="Proteomes" id="UP000694523">
    <property type="component" value="Unplaced"/>
</dbReference>
<evidence type="ECO:0000313" key="2">
    <source>
        <dbReference type="Ensembl" id="ENSNMLP00000038924.1"/>
    </source>
</evidence>
<name>A0A8C6UWE1_9GOBI</name>
<sequence>MGAFYCSVCKQTTFSGKSHIFGKSHQSRLRVVLLKFLEKVKEARRTLKKPQVEKCDWTQPNQKFWCYCCQLEVDKNVTDGNTTVLYGGLIEHMATQEHRKNTHKFWWENRADQKLKDKVFFSEEETDRFKAEVEKVLETFVEKDDELIKQEAEVIRAQEKRRQEFLESLTEVCLPSIPWDCGNIHSGAVPPWLQGDDDPLEGGSGSVTQPEMGPSLQGFLKYKEQQKLKKLPPNRVGANFDHSSQTDANWLPSFGRVWNSGRRWQSRHQFRQEEGKKSRRKRKREHNTDET</sequence>
<dbReference type="PANTHER" id="PTHR31198">
    <property type="entry name" value="COILED-COIL DOMAIN-CONTAINING PROTEIN 84"/>
    <property type="match status" value="1"/>
</dbReference>
<dbReference type="InterPro" id="IPR028015">
    <property type="entry name" value="CCDC84-like"/>
</dbReference>
<reference evidence="2" key="2">
    <citation type="submission" date="2025-09" db="UniProtKB">
        <authorList>
            <consortium name="Ensembl"/>
        </authorList>
    </citation>
    <scope>IDENTIFICATION</scope>
</reference>
<evidence type="ECO:0000313" key="3">
    <source>
        <dbReference type="Proteomes" id="UP000694523"/>
    </source>
</evidence>
<evidence type="ECO:0000256" key="1">
    <source>
        <dbReference type="SAM" id="MobiDB-lite"/>
    </source>
</evidence>
<reference evidence="2" key="1">
    <citation type="submission" date="2025-08" db="UniProtKB">
        <authorList>
            <consortium name="Ensembl"/>
        </authorList>
    </citation>
    <scope>IDENTIFICATION</scope>
</reference>
<dbReference type="Pfam" id="PF14968">
    <property type="entry name" value="CCDC84"/>
    <property type="match status" value="2"/>
</dbReference>
<keyword evidence="3" id="KW-1185">Reference proteome</keyword>
<dbReference type="AlphaFoldDB" id="A0A8C6UWE1"/>
<dbReference type="PANTHER" id="PTHR31198:SF1">
    <property type="entry name" value="CENTROSOMAL AT-AC SPLICING FACTOR"/>
    <property type="match status" value="1"/>
</dbReference>
<feature type="region of interest" description="Disordered" evidence="1">
    <location>
        <begin position="192"/>
        <end position="214"/>
    </location>
</feature>